<organism evidence="1 2">
    <name type="scientific">Daphnia pulex</name>
    <name type="common">Water flea</name>
    <dbReference type="NCBI Taxonomy" id="6669"/>
    <lineage>
        <taxon>Eukaryota</taxon>
        <taxon>Metazoa</taxon>
        <taxon>Ecdysozoa</taxon>
        <taxon>Arthropoda</taxon>
        <taxon>Crustacea</taxon>
        <taxon>Branchiopoda</taxon>
        <taxon>Diplostraca</taxon>
        <taxon>Cladocera</taxon>
        <taxon>Anomopoda</taxon>
        <taxon>Daphniidae</taxon>
        <taxon>Daphnia</taxon>
    </lineage>
</organism>
<dbReference type="PhylomeDB" id="E9GJL4"/>
<reference evidence="1 2" key="1">
    <citation type="journal article" date="2011" name="Science">
        <title>The ecoresponsive genome of Daphnia pulex.</title>
        <authorList>
            <person name="Colbourne J.K."/>
            <person name="Pfrender M.E."/>
            <person name="Gilbert D."/>
            <person name="Thomas W.K."/>
            <person name="Tucker A."/>
            <person name="Oakley T.H."/>
            <person name="Tokishita S."/>
            <person name="Aerts A."/>
            <person name="Arnold G.J."/>
            <person name="Basu M.K."/>
            <person name="Bauer D.J."/>
            <person name="Caceres C.E."/>
            <person name="Carmel L."/>
            <person name="Casola C."/>
            <person name="Choi J.H."/>
            <person name="Detter J.C."/>
            <person name="Dong Q."/>
            <person name="Dusheyko S."/>
            <person name="Eads B.D."/>
            <person name="Frohlich T."/>
            <person name="Geiler-Samerotte K.A."/>
            <person name="Gerlach D."/>
            <person name="Hatcher P."/>
            <person name="Jogdeo S."/>
            <person name="Krijgsveld J."/>
            <person name="Kriventseva E.V."/>
            <person name="Kultz D."/>
            <person name="Laforsch C."/>
            <person name="Lindquist E."/>
            <person name="Lopez J."/>
            <person name="Manak J.R."/>
            <person name="Muller J."/>
            <person name="Pangilinan J."/>
            <person name="Patwardhan R.P."/>
            <person name="Pitluck S."/>
            <person name="Pritham E.J."/>
            <person name="Rechtsteiner A."/>
            <person name="Rho M."/>
            <person name="Rogozin I.B."/>
            <person name="Sakarya O."/>
            <person name="Salamov A."/>
            <person name="Schaack S."/>
            <person name="Shapiro H."/>
            <person name="Shiga Y."/>
            <person name="Skalitzky C."/>
            <person name="Smith Z."/>
            <person name="Souvorov A."/>
            <person name="Sung W."/>
            <person name="Tang Z."/>
            <person name="Tsuchiya D."/>
            <person name="Tu H."/>
            <person name="Vos H."/>
            <person name="Wang M."/>
            <person name="Wolf Y.I."/>
            <person name="Yamagata H."/>
            <person name="Yamada T."/>
            <person name="Ye Y."/>
            <person name="Shaw J.R."/>
            <person name="Andrews J."/>
            <person name="Crease T.J."/>
            <person name="Tang H."/>
            <person name="Lucas S.M."/>
            <person name="Robertson H.M."/>
            <person name="Bork P."/>
            <person name="Koonin E.V."/>
            <person name="Zdobnov E.M."/>
            <person name="Grigoriev I.V."/>
            <person name="Lynch M."/>
            <person name="Boore J.L."/>
        </authorList>
    </citation>
    <scope>NUCLEOTIDE SEQUENCE [LARGE SCALE GENOMIC DNA]</scope>
</reference>
<protein>
    <submittedName>
        <fullName evidence="1">Uncharacterized protein</fullName>
    </submittedName>
</protein>
<gene>
    <name evidence="1" type="ORF">DAPPUDRAFT_318746</name>
</gene>
<dbReference type="EMBL" id="GL732548">
    <property type="protein sequence ID" value="EFX80130.1"/>
    <property type="molecule type" value="Genomic_DNA"/>
</dbReference>
<dbReference type="AlphaFoldDB" id="E9GJL4"/>
<dbReference type="HOGENOM" id="CLU_671327_0_0_1"/>
<dbReference type="OrthoDB" id="5985011at2759"/>
<dbReference type="InParanoid" id="E9GJL4"/>
<name>E9GJL4_DAPPU</name>
<keyword evidence="2" id="KW-1185">Reference proteome</keyword>
<evidence type="ECO:0000313" key="2">
    <source>
        <dbReference type="Proteomes" id="UP000000305"/>
    </source>
</evidence>
<dbReference type="Proteomes" id="UP000000305">
    <property type="component" value="Unassembled WGS sequence"/>
</dbReference>
<accession>E9GJL4</accession>
<evidence type="ECO:0000313" key="1">
    <source>
        <dbReference type="EMBL" id="EFX80130.1"/>
    </source>
</evidence>
<proteinExistence type="predicted"/>
<sequence length="410" mass="46603">MATNVKKDVEQPYIMTCRVIVRYQFWYHSVLSEPVASIGFQCKILRVPILLPILYFVFTLSPLYCRHVSPSFFIGLCFYPINLETKEKDIMPTQNKTKARLKQGQNILSRTIELMKTGNDAWVKLTEKVQYTMLGFHHDTEKLLFRCTGVDEDGQRCGFALANKHSNNTCMKLHMSNSLEKTGKCDSMLIYVSPLDHKDNRRWPGCLPTNGSSSNAVPHSTHPKPVPSKLGSFLKEAVVKKLAQDPSTSTCDISIGQALGFCPISVSLAAANKKTIEKLVQSQRIDFSGDNSKLMVSNFDKLVNEKIDILESKVAEDSVMHQKVLDMTTPYMRFTDFQNNFDYAVMATPQMLELLTEAEFVQADVTFPKTRVFPYLLNMVTCNQQRLEFQVVVRVFMSRLTGDAYKKAFH</sequence>
<dbReference type="KEGG" id="dpx:DAPPUDRAFT_318746"/>